<keyword evidence="1" id="KW-0812">Transmembrane</keyword>
<keyword evidence="1" id="KW-1133">Transmembrane helix</keyword>
<keyword evidence="1" id="KW-0472">Membrane</keyword>
<dbReference type="VEuPathDB" id="FungiDB:VP01_11252g1"/>
<feature type="transmembrane region" description="Helical" evidence="1">
    <location>
        <begin position="59"/>
        <end position="77"/>
    </location>
</feature>
<dbReference type="EMBL" id="LAVV01001391">
    <property type="protein sequence ID" value="KNZ63580.1"/>
    <property type="molecule type" value="Genomic_DNA"/>
</dbReference>
<evidence type="ECO:0000256" key="1">
    <source>
        <dbReference type="SAM" id="Phobius"/>
    </source>
</evidence>
<gene>
    <name evidence="2" type="ORF">VP01_11252g1</name>
</gene>
<feature type="non-terminal residue" evidence="2">
    <location>
        <position position="1"/>
    </location>
</feature>
<sequence>CEDISLFSFVLFLPNFCSDGTLVDGSEYDVTSGPFLFLIINFALTLIINMGFQEFFSEWGYLSKSTFLLLMLVFFIVEAFIKRLHIILVHFFYFFFILGKVA</sequence>
<organism evidence="2 3">
    <name type="scientific">Puccinia sorghi</name>
    <dbReference type="NCBI Taxonomy" id="27349"/>
    <lineage>
        <taxon>Eukaryota</taxon>
        <taxon>Fungi</taxon>
        <taxon>Dikarya</taxon>
        <taxon>Basidiomycota</taxon>
        <taxon>Pucciniomycotina</taxon>
        <taxon>Pucciniomycetes</taxon>
        <taxon>Pucciniales</taxon>
        <taxon>Pucciniaceae</taxon>
        <taxon>Puccinia</taxon>
    </lineage>
</organism>
<evidence type="ECO:0000313" key="2">
    <source>
        <dbReference type="EMBL" id="KNZ63580.1"/>
    </source>
</evidence>
<reference evidence="2 3" key="1">
    <citation type="submission" date="2015-08" db="EMBL/GenBank/DDBJ databases">
        <title>Next Generation Sequencing and Analysis of the Genome of Puccinia sorghi L Schw, the Causal Agent of Maize Common Rust.</title>
        <authorList>
            <person name="Rochi L."/>
            <person name="Burguener G."/>
            <person name="Darino M."/>
            <person name="Turjanski A."/>
            <person name="Kreff E."/>
            <person name="Dieguez M.J."/>
            <person name="Sacco F."/>
        </authorList>
    </citation>
    <scope>NUCLEOTIDE SEQUENCE [LARGE SCALE GENOMIC DNA]</scope>
    <source>
        <strain evidence="2 3">RO10H11247</strain>
    </source>
</reference>
<dbReference type="AlphaFoldDB" id="A0A0L6VTQ3"/>
<proteinExistence type="predicted"/>
<dbReference type="Proteomes" id="UP000037035">
    <property type="component" value="Unassembled WGS sequence"/>
</dbReference>
<protein>
    <submittedName>
        <fullName evidence="2">Uncharacterized protein</fullName>
    </submittedName>
</protein>
<feature type="non-terminal residue" evidence="2">
    <location>
        <position position="102"/>
    </location>
</feature>
<accession>A0A0L6VTQ3</accession>
<name>A0A0L6VTQ3_9BASI</name>
<comment type="caution">
    <text evidence="2">The sequence shown here is derived from an EMBL/GenBank/DDBJ whole genome shotgun (WGS) entry which is preliminary data.</text>
</comment>
<keyword evidence="3" id="KW-1185">Reference proteome</keyword>
<feature type="transmembrane region" description="Helical" evidence="1">
    <location>
        <begin position="83"/>
        <end position="101"/>
    </location>
</feature>
<evidence type="ECO:0000313" key="3">
    <source>
        <dbReference type="Proteomes" id="UP000037035"/>
    </source>
</evidence>
<feature type="transmembrane region" description="Helical" evidence="1">
    <location>
        <begin position="35"/>
        <end position="52"/>
    </location>
</feature>